<feature type="region of interest" description="Disordered" evidence="1">
    <location>
        <begin position="612"/>
        <end position="669"/>
    </location>
</feature>
<dbReference type="OrthoDB" id="6347145at2759"/>
<feature type="region of interest" description="Disordered" evidence="1">
    <location>
        <begin position="424"/>
        <end position="476"/>
    </location>
</feature>
<feature type="compositionally biased region" description="Polar residues" evidence="1">
    <location>
        <begin position="654"/>
        <end position="669"/>
    </location>
</feature>
<evidence type="ECO:0000256" key="1">
    <source>
        <dbReference type="SAM" id="MobiDB-lite"/>
    </source>
</evidence>
<dbReference type="Proteomes" id="UP001153712">
    <property type="component" value="Chromosome 12"/>
</dbReference>
<evidence type="ECO:0000313" key="3">
    <source>
        <dbReference type="Proteomes" id="UP001153712"/>
    </source>
</evidence>
<feature type="compositionally biased region" description="Basic and acidic residues" evidence="1">
    <location>
        <begin position="450"/>
        <end position="474"/>
    </location>
</feature>
<protein>
    <submittedName>
        <fullName evidence="2">Uncharacterized protein</fullName>
    </submittedName>
</protein>
<feature type="region of interest" description="Disordered" evidence="1">
    <location>
        <begin position="376"/>
        <end position="400"/>
    </location>
</feature>
<accession>A0A9N9TKJ7</accession>
<feature type="compositionally biased region" description="Pro residues" evidence="1">
    <location>
        <begin position="620"/>
        <end position="632"/>
    </location>
</feature>
<gene>
    <name evidence="2" type="ORF">PHYEVI_LOCUS2974</name>
</gene>
<dbReference type="EMBL" id="OU900105">
    <property type="protein sequence ID" value="CAG9856554.1"/>
    <property type="molecule type" value="Genomic_DNA"/>
</dbReference>
<keyword evidence="3" id="KW-1185">Reference proteome</keyword>
<proteinExistence type="predicted"/>
<feature type="region of interest" description="Disordered" evidence="1">
    <location>
        <begin position="1"/>
        <end position="22"/>
    </location>
</feature>
<feature type="compositionally biased region" description="Low complexity" evidence="1">
    <location>
        <begin position="378"/>
        <end position="397"/>
    </location>
</feature>
<organism evidence="2 3">
    <name type="scientific">Phyllotreta striolata</name>
    <name type="common">Striped flea beetle</name>
    <name type="synonym">Crioceris striolata</name>
    <dbReference type="NCBI Taxonomy" id="444603"/>
    <lineage>
        <taxon>Eukaryota</taxon>
        <taxon>Metazoa</taxon>
        <taxon>Ecdysozoa</taxon>
        <taxon>Arthropoda</taxon>
        <taxon>Hexapoda</taxon>
        <taxon>Insecta</taxon>
        <taxon>Pterygota</taxon>
        <taxon>Neoptera</taxon>
        <taxon>Endopterygota</taxon>
        <taxon>Coleoptera</taxon>
        <taxon>Polyphaga</taxon>
        <taxon>Cucujiformia</taxon>
        <taxon>Chrysomeloidea</taxon>
        <taxon>Chrysomelidae</taxon>
        <taxon>Galerucinae</taxon>
        <taxon>Alticini</taxon>
        <taxon>Phyllotreta</taxon>
    </lineage>
</organism>
<evidence type="ECO:0000313" key="2">
    <source>
        <dbReference type="EMBL" id="CAG9856554.1"/>
    </source>
</evidence>
<dbReference type="AlphaFoldDB" id="A0A9N9TKJ7"/>
<reference evidence="2" key="1">
    <citation type="submission" date="2022-01" db="EMBL/GenBank/DDBJ databases">
        <authorList>
            <person name="King R."/>
        </authorList>
    </citation>
    <scope>NUCLEOTIDE SEQUENCE</scope>
</reference>
<sequence length="669" mass="73970">MELSSGGPNASKLTRGAGRNSHSPLLLCSADAEIIDISKINFEDDENWLCSTKSSDGTDLQDWIRNEPDSNITQSAMDFQKNIDTRTFTRPKKRFSRPSLDQYNEFYASSSETVTLGPDSRGAIAEEPSDGDRPKAKFDLSLPSSPFYFKNLATDAMIDSFMNASPPSLANSLCSSTFANLMESSVIKNDPILRGIRDADYSNFILDSETPMIQSLESISSENADSFWKKISYNNNSITSDSFMKKKDEKGSNEKPGVIAERTFVMENEEVNQTYNNPNGTYRRTPKHNTFRLHDVQRGPKLTETTFDALLSNNDDKHINKTRRIINDVDKLEDMKKDLSRSLELHTDLNRLSYCMENDLKLNDVNKANNLNDSVMNSSAGSADSLDRLSSLSGSSRESNKMPNIIDVDAIVKRQEKHLNLNCVMSTPKPSAGGPRMSWGDKFMSPIVDGKSDSDLSSSDDYKSVKSSQDDRLKHQQPKTMNFIKVANTKLKTGHQSTYTGSITKPMAAIRSPTKSPKANCYSNLRGSIVPSVHKLSKPRPSSVVASNLKAMGTTLKGSYTSLRPISTNLPEAPPLVGNVQPISISRAAQPNVTRTLEPLDDKAASKEHLGVDETFVKPLPKPSYLPRPSSIPRPATGSRIPAPRSGNLRQIPARTSYSSKRLTKMLTQ</sequence>
<feature type="region of interest" description="Disordered" evidence="1">
    <location>
        <begin position="112"/>
        <end position="135"/>
    </location>
</feature>
<name>A0A9N9TKJ7_PHYSR</name>
<feature type="compositionally biased region" description="Polar residues" evidence="1">
    <location>
        <begin position="1"/>
        <end position="12"/>
    </location>
</feature>